<dbReference type="SMART" id="SM00463">
    <property type="entry name" value="SMR"/>
    <property type="match status" value="1"/>
</dbReference>
<accession>A0ABW5BFI7</accession>
<gene>
    <name evidence="3" type="ORF">ACFSKO_04570</name>
</gene>
<dbReference type="InterPro" id="IPR002625">
    <property type="entry name" value="Smr_dom"/>
</dbReference>
<dbReference type="PANTHER" id="PTHR35562">
    <property type="entry name" value="DNA ENDONUCLEASE SMRA-RELATED"/>
    <property type="match status" value="1"/>
</dbReference>
<keyword evidence="4" id="KW-1185">Reference proteome</keyword>
<evidence type="ECO:0000313" key="3">
    <source>
        <dbReference type="EMBL" id="MFD2204867.1"/>
    </source>
</evidence>
<dbReference type="Proteomes" id="UP001597294">
    <property type="component" value="Unassembled WGS sequence"/>
</dbReference>
<evidence type="ECO:0000313" key="4">
    <source>
        <dbReference type="Proteomes" id="UP001597294"/>
    </source>
</evidence>
<dbReference type="SUPFAM" id="SSF160443">
    <property type="entry name" value="SMR domain-like"/>
    <property type="match status" value="1"/>
</dbReference>
<dbReference type="Pfam" id="PF01713">
    <property type="entry name" value="Smr"/>
    <property type="match status" value="1"/>
</dbReference>
<evidence type="ECO:0000256" key="1">
    <source>
        <dbReference type="SAM" id="MobiDB-lite"/>
    </source>
</evidence>
<reference evidence="4" key="1">
    <citation type="journal article" date="2019" name="Int. J. Syst. Evol. Microbiol.">
        <title>The Global Catalogue of Microorganisms (GCM) 10K type strain sequencing project: providing services to taxonomists for standard genome sequencing and annotation.</title>
        <authorList>
            <consortium name="The Broad Institute Genomics Platform"/>
            <consortium name="The Broad Institute Genome Sequencing Center for Infectious Disease"/>
            <person name="Wu L."/>
            <person name="Ma J."/>
        </authorList>
    </citation>
    <scope>NUCLEOTIDE SEQUENCE [LARGE SCALE GENOMIC DNA]</scope>
    <source>
        <strain evidence="4">CGMCC 4.7192</strain>
    </source>
</reference>
<dbReference type="Gene3D" id="3.30.1370.110">
    <property type="match status" value="1"/>
</dbReference>
<feature type="region of interest" description="Disordered" evidence="1">
    <location>
        <begin position="61"/>
        <end position="91"/>
    </location>
</feature>
<feature type="domain" description="Smr" evidence="2">
    <location>
        <begin position="114"/>
        <end position="197"/>
    </location>
</feature>
<sequence length="202" mass="22806">MAKKDKSKSSVKKEPDLWRMVSKTVKPLENRDYYVFGRVLPQPSFDPDKFEAEFSDSDAEIPFKPYRSAPAKSRPVPESLKKNLSPLSHGQVENMDGRQAERFTKGRMPMEAILDLHGQTQIQAMSSLTSFIRDCRAKNLRNVLIITGKGSGPQSQGVLKTMVPRWLNDETNRGSILAFSHAKHHHGGSGALYVLLKRRRES</sequence>
<dbReference type="InterPro" id="IPR036063">
    <property type="entry name" value="Smr_dom_sf"/>
</dbReference>
<dbReference type="PROSITE" id="PS50828">
    <property type="entry name" value="SMR"/>
    <property type="match status" value="1"/>
</dbReference>
<evidence type="ECO:0000259" key="2">
    <source>
        <dbReference type="PROSITE" id="PS50828"/>
    </source>
</evidence>
<dbReference type="RefSeq" id="WP_380248867.1">
    <property type="nucleotide sequence ID" value="NZ_JBHUII010000001.1"/>
</dbReference>
<dbReference type="PANTHER" id="PTHR35562:SF2">
    <property type="entry name" value="DNA ENDONUCLEASE SMRA-RELATED"/>
    <property type="match status" value="1"/>
</dbReference>
<protein>
    <submittedName>
        <fullName evidence="3">Smr/MutS family protein</fullName>
    </submittedName>
</protein>
<name>A0ABW5BFI7_9PROT</name>
<organism evidence="3 4">
    <name type="scientific">Kiloniella antarctica</name>
    <dbReference type="NCBI Taxonomy" id="1550907"/>
    <lineage>
        <taxon>Bacteria</taxon>
        <taxon>Pseudomonadati</taxon>
        <taxon>Pseudomonadota</taxon>
        <taxon>Alphaproteobacteria</taxon>
        <taxon>Rhodospirillales</taxon>
        <taxon>Kiloniellaceae</taxon>
        <taxon>Kiloniella</taxon>
    </lineage>
</organism>
<proteinExistence type="predicted"/>
<dbReference type="EMBL" id="JBHUII010000001">
    <property type="protein sequence ID" value="MFD2204867.1"/>
    <property type="molecule type" value="Genomic_DNA"/>
</dbReference>
<comment type="caution">
    <text evidence="3">The sequence shown here is derived from an EMBL/GenBank/DDBJ whole genome shotgun (WGS) entry which is preliminary data.</text>
</comment>